<evidence type="ECO:0000313" key="4">
    <source>
        <dbReference type="Proteomes" id="UP000282957"/>
    </source>
</evidence>
<dbReference type="Proteomes" id="UP000282957">
    <property type="component" value="Unassembled WGS sequence"/>
</dbReference>
<dbReference type="GO" id="GO:0046677">
    <property type="term" value="P:response to antibiotic"/>
    <property type="evidence" value="ECO:0007669"/>
    <property type="project" value="InterPro"/>
</dbReference>
<evidence type="ECO:0000313" key="3">
    <source>
        <dbReference type="EMBL" id="RVT96155.1"/>
    </source>
</evidence>
<comment type="caution">
    <text evidence="3">The sequence shown here is derived from an EMBL/GenBank/DDBJ whole genome shotgun (WGS) entry which is preliminary data.</text>
</comment>
<sequence>MDRFESIANAQAFTLTYRIEALDGSGRGWGRGADTVQPSASTRKVAIMMCAFAAARAGTLDLAKKLTITAELQEGITSGTYQYMTPGTEYSLRDAIVNMIITSDNVSTQLVLKEVGVDTVTAWANGIGMGSTRLRGLVPNPALPWDHPPTDTAVTCPADQALLLRQIVKGSTDEVEARAMGVTADLCAEALRIMSWQRLRGMIPFLLPYGTRVDNKTGRSKRGRSDVGVVWKDGRPLFAIAAYADWLPDTLPDGLPGQSGAYLSIAKLARAAWEELG</sequence>
<dbReference type="InterPro" id="IPR000871">
    <property type="entry name" value="Beta-lactam_class-A"/>
</dbReference>
<proteinExistence type="predicted"/>
<comment type="catalytic activity">
    <reaction evidence="1">
        <text>a beta-lactam + H2O = a substituted beta-amino acid</text>
        <dbReference type="Rhea" id="RHEA:20401"/>
        <dbReference type="ChEBI" id="CHEBI:15377"/>
        <dbReference type="ChEBI" id="CHEBI:35627"/>
        <dbReference type="ChEBI" id="CHEBI:140347"/>
        <dbReference type="EC" id="3.5.2.6"/>
    </reaction>
</comment>
<evidence type="ECO:0000256" key="1">
    <source>
        <dbReference type="ARBA" id="ARBA00001526"/>
    </source>
</evidence>
<dbReference type="GO" id="GO:0008800">
    <property type="term" value="F:beta-lactamase activity"/>
    <property type="evidence" value="ECO:0007669"/>
    <property type="project" value="UniProtKB-EC"/>
</dbReference>
<accession>A0A437MEW4</accession>
<dbReference type="Pfam" id="PF13354">
    <property type="entry name" value="Beta-lactamase2"/>
    <property type="match status" value="1"/>
</dbReference>
<reference evidence="3 4" key="1">
    <citation type="submission" date="2019-01" db="EMBL/GenBank/DDBJ databases">
        <authorList>
            <person name="Chen W.-M."/>
        </authorList>
    </citation>
    <scope>NUCLEOTIDE SEQUENCE [LARGE SCALE GENOMIC DNA]</scope>
    <source>
        <strain evidence="3 4">CCP-6</strain>
    </source>
</reference>
<dbReference type="OrthoDB" id="9784149at2"/>
<dbReference type="RefSeq" id="WP_127788088.1">
    <property type="nucleotide sequence ID" value="NZ_SACL01000004.1"/>
</dbReference>
<protein>
    <submittedName>
        <fullName evidence="3">Serine hydrolase</fullName>
    </submittedName>
</protein>
<dbReference type="InterPro" id="IPR045155">
    <property type="entry name" value="Beta-lactam_cat"/>
</dbReference>
<organism evidence="3 4">
    <name type="scientific">Rhodovarius crocodyli</name>
    <dbReference type="NCBI Taxonomy" id="1979269"/>
    <lineage>
        <taxon>Bacteria</taxon>
        <taxon>Pseudomonadati</taxon>
        <taxon>Pseudomonadota</taxon>
        <taxon>Alphaproteobacteria</taxon>
        <taxon>Acetobacterales</taxon>
        <taxon>Roseomonadaceae</taxon>
        <taxon>Rhodovarius</taxon>
    </lineage>
</organism>
<dbReference type="PANTHER" id="PTHR35333:SF4">
    <property type="entry name" value="SLR0121 PROTEIN"/>
    <property type="match status" value="1"/>
</dbReference>
<dbReference type="SUPFAM" id="SSF56601">
    <property type="entry name" value="beta-lactamase/transpeptidase-like"/>
    <property type="match status" value="1"/>
</dbReference>
<keyword evidence="3" id="KW-0378">Hydrolase</keyword>
<dbReference type="EMBL" id="SACL01000004">
    <property type="protein sequence ID" value="RVT96155.1"/>
    <property type="molecule type" value="Genomic_DNA"/>
</dbReference>
<dbReference type="AlphaFoldDB" id="A0A437MEW4"/>
<feature type="domain" description="Beta-lactamase class A catalytic" evidence="2">
    <location>
        <begin position="25"/>
        <end position="242"/>
    </location>
</feature>
<dbReference type="Gene3D" id="3.40.710.10">
    <property type="entry name" value="DD-peptidase/beta-lactamase superfamily"/>
    <property type="match status" value="1"/>
</dbReference>
<name>A0A437MEW4_9PROT</name>
<dbReference type="GO" id="GO:0030655">
    <property type="term" value="P:beta-lactam antibiotic catabolic process"/>
    <property type="evidence" value="ECO:0007669"/>
    <property type="project" value="InterPro"/>
</dbReference>
<gene>
    <name evidence="3" type="ORF">EOD42_13630</name>
</gene>
<dbReference type="InterPro" id="IPR012338">
    <property type="entry name" value="Beta-lactam/transpept-like"/>
</dbReference>
<dbReference type="PANTHER" id="PTHR35333">
    <property type="entry name" value="BETA-LACTAMASE"/>
    <property type="match status" value="1"/>
</dbReference>
<keyword evidence="4" id="KW-1185">Reference proteome</keyword>
<evidence type="ECO:0000259" key="2">
    <source>
        <dbReference type="Pfam" id="PF13354"/>
    </source>
</evidence>